<proteinExistence type="predicted"/>
<sequence length="311" mass="36616">MERMEHSIMLGELLKESISDLDCKINNTTHFAPSGIMKIILIVEQKHLIVALLTMFLYPKWLVKKKGHGPMQRKLRKERTEKRKCGEAYLTAKNKYITARIPTALLQNCRFQCQKKVSLLNIQQLYQDYRELPSRDAQRRYLTGLIRVKPKDRTRTNNEFVKNRQVKSGNSVINIYDRRGMQPSRNRRSDEDIQFADSLIVSRLMKPNMNLQLLYKLYTEEYLENFTQITKLPLSISVFRNVFNTLNLKFKKPSNDTYKTCDSFLFKIKSSNSPDGNEILKNELRLHQDKTQFHYDSKKKIKGAAMKVLEK</sequence>
<name>A0ABD1EK83_HYPHA</name>
<comment type="caution">
    <text evidence="1">The sequence shown here is derived from an EMBL/GenBank/DDBJ whole genome shotgun (WGS) entry which is preliminary data.</text>
</comment>
<evidence type="ECO:0000313" key="2">
    <source>
        <dbReference type="Proteomes" id="UP001566132"/>
    </source>
</evidence>
<dbReference type="EMBL" id="JBDJPC010000007">
    <property type="protein sequence ID" value="KAL1493652.1"/>
    <property type="molecule type" value="Genomic_DNA"/>
</dbReference>
<keyword evidence="2" id="KW-1185">Reference proteome</keyword>
<reference evidence="1 2" key="1">
    <citation type="submission" date="2024-05" db="EMBL/GenBank/DDBJ databases">
        <title>Genetic variation in Jamaican populations of the coffee berry borer (Hypothenemus hampei).</title>
        <authorList>
            <person name="Errbii M."/>
            <person name="Myrie A."/>
        </authorList>
    </citation>
    <scope>NUCLEOTIDE SEQUENCE [LARGE SCALE GENOMIC DNA]</scope>
    <source>
        <strain evidence="1">JA-Hopewell-2020-01-JO</strain>
        <tissue evidence="1">Whole body</tissue>
    </source>
</reference>
<accession>A0ABD1EK83</accession>
<dbReference type="Proteomes" id="UP001566132">
    <property type="component" value="Unassembled WGS sequence"/>
</dbReference>
<evidence type="ECO:0000313" key="1">
    <source>
        <dbReference type="EMBL" id="KAL1493652.1"/>
    </source>
</evidence>
<gene>
    <name evidence="1" type="ORF">ABEB36_009351</name>
</gene>
<protein>
    <submittedName>
        <fullName evidence="1">Uncharacterized protein</fullName>
    </submittedName>
</protein>
<organism evidence="1 2">
    <name type="scientific">Hypothenemus hampei</name>
    <name type="common">Coffee berry borer</name>
    <dbReference type="NCBI Taxonomy" id="57062"/>
    <lineage>
        <taxon>Eukaryota</taxon>
        <taxon>Metazoa</taxon>
        <taxon>Ecdysozoa</taxon>
        <taxon>Arthropoda</taxon>
        <taxon>Hexapoda</taxon>
        <taxon>Insecta</taxon>
        <taxon>Pterygota</taxon>
        <taxon>Neoptera</taxon>
        <taxon>Endopterygota</taxon>
        <taxon>Coleoptera</taxon>
        <taxon>Polyphaga</taxon>
        <taxon>Cucujiformia</taxon>
        <taxon>Curculionidae</taxon>
        <taxon>Scolytinae</taxon>
        <taxon>Hypothenemus</taxon>
    </lineage>
</organism>
<dbReference type="AlphaFoldDB" id="A0ABD1EK83"/>